<accession>A0A0F9XFS9</accession>
<evidence type="ECO:0000256" key="2">
    <source>
        <dbReference type="SAM" id="Phobius"/>
    </source>
</evidence>
<protein>
    <submittedName>
        <fullName evidence="3">Uncharacterized protein</fullName>
    </submittedName>
</protein>
<feature type="non-terminal residue" evidence="3">
    <location>
        <position position="1"/>
    </location>
</feature>
<keyword evidence="2" id="KW-0472">Membrane</keyword>
<evidence type="ECO:0000313" key="3">
    <source>
        <dbReference type="EMBL" id="KKN90713.1"/>
    </source>
</evidence>
<name>A0A0F9XFS9_9ZZZZ</name>
<feature type="region of interest" description="Disordered" evidence="1">
    <location>
        <begin position="1"/>
        <end position="62"/>
    </location>
</feature>
<proteinExistence type="predicted"/>
<feature type="transmembrane region" description="Helical" evidence="2">
    <location>
        <begin position="120"/>
        <end position="141"/>
    </location>
</feature>
<feature type="transmembrane region" description="Helical" evidence="2">
    <location>
        <begin position="69"/>
        <end position="91"/>
    </location>
</feature>
<organism evidence="3">
    <name type="scientific">marine sediment metagenome</name>
    <dbReference type="NCBI Taxonomy" id="412755"/>
    <lineage>
        <taxon>unclassified sequences</taxon>
        <taxon>metagenomes</taxon>
        <taxon>ecological metagenomes</taxon>
    </lineage>
</organism>
<keyword evidence="2" id="KW-1133">Transmembrane helix</keyword>
<feature type="compositionally biased region" description="Low complexity" evidence="1">
    <location>
        <begin position="1"/>
        <end position="38"/>
    </location>
</feature>
<keyword evidence="2" id="KW-0812">Transmembrane</keyword>
<feature type="compositionally biased region" description="Basic and acidic residues" evidence="1">
    <location>
        <begin position="53"/>
        <end position="62"/>
    </location>
</feature>
<sequence>PPPVTPRARPTPAKAVAKPVAKAAPARTAAKAKTPAAPGTSKPRSRAAMAAQRRKETSQRKAETFRQTLIPILLTVGLLLVVIAIVGLMAVPDNVGDDEVDTTNWDDETNPFLAKDWVKWVLIASLPVALILEFGAVLFILQSQRYKRLLTQEP</sequence>
<comment type="caution">
    <text evidence="3">The sequence shown here is derived from an EMBL/GenBank/DDBJ whole genome shotgun (WGS) entry which is preliminary data.</text>
</comment>
<gene>
    <name evidence="3" type="ORF">LCGC14_0226560</name>
</gene>
<reference evidence="3" key="1">
    <citation type="journal article" date="2015" name="Nature">
        <title>Complex archaea that bridge the gap between prokaryotes and eukaryotes.</title>
        <authorList>
            <person name="Spang A."/>
            <person name="Saw J.H."/>
            <person name="Jorgensen S.L."/>
            <person name="Zaremba-Niedzwiedzka K."/>
            <person name="Martijn J."/>
            <person name="Lind A.E."/>
            <person name="van Eijk R."/>
            <person name="Schleper C."/>
            <person name="Guy L."/>
            <person name="Ettema T.J."/>
        </authorList>
    </citation>
    <scope>NUCLEOTIDE SEQUENCE</scope>
</reference>
<dbReference type="AlphaFoldDB" id="A0A0F9XFS9"/>
<dbReference type="EMBL" id="LAZR01000108">
    <property type="protein sequence ID" value="KKN90713.1"/>
    <property type="molecule type" value="Genomic_DNA"/>
</dbReference>
<evidence type="ECO:0000256" key="1">
    <source>
        <dbReference type="SAM" id="MobiDB-lite"/>
    </source>
</evidence>